<gene>
    <name evidence="2" type="ORF">FVP60_03070</name>
</gene>
<sequence>MTNQNPKTVATAYFDALGAGDVATAMGLLSPSVAWHQPGDNQFSGVHTGIEAVGAVIGGMMQVSRGTFALTVSGAMMTNGESVAVPVRFTGERDGAVMDMAGVDLLTIRDGKIAEVHLYSEDPPAEDAFWGAAASR</sequence>
<dbReference type="AlphaFoldDB" id="A0A5C8HSI6"/>
<evidence type="ECO:0000259" key="1">
    <source>
        <dbReference type="Pfam" id="PF12680"/>
    </source>
</evidence>
<dbReference type="EMBL" id="VRSW01000001">
    <property type="protein sequence ID" value="TXK05971.1"/>
    <property type="molecule type" value="Genomic_DNA"/>
</dbReference>
<dbReference type="InterPro" id="IPR037401">
    <property type="entry name" value="SnoaL-like"/>
</dbReference>
<evidence type="ECO:0000313" key="2">
    <source>
        <dbReference type="EMBL" id="TXK05971.1"/>
    </source>
</evidence>
<dbReference type="Pfam" id="PF12680">
    <property type="entry name" value="SnoaL_2"/>
    <property type="match status" value="1"/>
</dbReference>
<dbReference type="SUPFAM" id="SSF54427">
    <property type="entry name" value="NTF2-like"/>
    <property type="match status" value="1"/>
</dbReference>
<feature type="domain" description="SnoaL-like" evidence="1">
    <location>
        <begin position="11"/>
        <end position="116"/>
    </location>
</feature>
<protein>
    <submittedName>
        <fullName evidence="2">Nuclear transport factor 2 family protein</fullName>
    </submittedName>
</protein>
<proteinExistence type="predicted"/>
<evidence type="ECO:0000313" key="3">
    <source>
        <dbReference type="Proteomes" id="UP000321196"/>
    </source>
</evidence>
<reference evidence="2 3" key="1">
    <citation type="submission" date="2019-08" db="EMBL/GenBank/DDBJ databases">
        <authorList>
            <person name="Dong K."/>
        </authorList>
    </citation>
    <scope>NUCLEOTIDE SEQUENCE [LARGE SCALE GENOMIC DNA]</scope>
    <source>
        <strain evidence="2 3">M4-8</strain>
    </source>
</reference>
<dbReference type="Proteomes" id="UP000321196">
    <property type="component" value="Unassembled WGS sequence"/>
</dbReference>
<dbReference type="Gene3D" id="3.10.450.50">
    <property type="match status" value="1"/>
</dbReference>
<organism evidence="2 3">
    <name type="scientific">Microbacterium mitrae</name>
    <dbReference type="NCBI Taxonomy" id="664640"/>
    <lineage>
        <taxon>Bacteria</taxon>
        <taxon>Bacillati</taxon>
        <taxon>Actinomycetota</taxon>
        <taxon>Actinomycetes</taxon>
        <taxon>Micrococcales</taxon>
        <taxon>Microbacteriaceae</taxon>
        <taxon>Microbacterium</taxon>
    </lineage>
</organism>
<dbReference type="RefSeq" id="WP_147824784.1">
    <property type="nucleotide sequence ID" value="NZ_BAAARG010000001.1"/>
</dbReference>
<dbReference type="OrthoDB" id="8375282at2"/>
<comment type="caution">
    <text evidence="2">The sequence shown here is derived from an EMBL/GenBank/DDBJ whole genome shotgun (WGS) entry which is preliminary data.</text>
</comment>
<dbReference type="InterPro" id="IPR032710">
    <property type="entry name" value="NTF2-like_dom_sf"/>
</dbReference>
<keyword evidence="3" id="KW-1185">Reference proteome</keyword>
<accession>A0A5C8HSI6</accession>
<name>A0A5C8HSI6_9MICO</name>